<dbReference type="SUPFAM" id="SSF51695">
    <property type="entry name" value="PLC-like phosphodiesterases"/>
    <property type="match status" value="1"/>
</dbReference>
<comment type="caution">
    <text evidence="3">The sequence shown here is derived from an EMBL/GenBank/DDBJ whole genome shotgun (WGS) entry which is preliminary data.</text>
</comment>
<dbReference type="PANTHER" id="PTHR46211">
    <property type="entry name" value="GLYCEROPHOSPHORYL DIESTER PHOSPHODIESTERASE"/>
    <property type="match status" value="1"/>
</dbReference>
<proteinExistence type="predicted"/>
<evidence type="ECO:0000313" key="4">
    <source>
        <dbReference type="Proteomes" id="UP000477311"/>
    </source>
</evidence>
<dbReference type="GO" id="GO:0008081">
    <property type="term" value="F:phosphoric diester hydrolase activity"/>
    <property type="evidence" value="ECO:0007669"/>
    <property type="project" value="InterPro"/>
</dbReference>
<dbReference type="Proteomes" id="UP000477311">
    <property type="component" value="Unassembled WGS sequence"/>
</dbReference>
<protein>
    <recommendedName>
        <fullName evidence="2">GP-PDE domain-containing protein</fullName>
    </recommendedName>
</protein>
<dbReference type="PANTHER" id="PTHR46211:SF14">
    <property type="entry name" value="GLYCEROPHOSPHODIESTER PHOSPHODIESTERASE"/>
    <property type="match status" value="1"/>
</dbReference>
<dbReference type="Gene3D" id="3.20.20.190">
    <property type="entry name" value="Phosphatidylinositol (PI) phosphodiesterase"/>
    <property type="match status" value="1"/>
</dbReference>
<reference evidence="3 4" key="1">
    <citation type="submission" date="2020-02" db="EMBL/GenBank/DDBJ databases">
        <title>Draft genome sequence of Limisphaera ngatamarikiensis NGM72.4T, a thermophilic Verrucomicrobia grouped in subdivision 3.</title>
        <authorList>
            <person name="Carere C.R."/>
            <person name="Steen J."/>
            <person name="Hugenholtz P."/>
            <person name="Stott M.B."/>
        </authorList>
    </citation>
    <scope>NUCLEOTIDE SEQUENCE [LARGE SCALE GENOMIC DNA]</scope>
    <source>
        <strain evidence="3 4">NGM72.4</strain>
    </source>
</reference>
<organism evidence="3 4">
    <name type="scientific">Limisphaera ngatamarikiensis</name>
    <dbReference type="NCBI Taxonomy" id="1324935"/>
    <lineage>
        <taxon>Bacteria</taxon>
        <taxon>Pseudomonadati</taxon>
        <taxon>Verrucomicrobiota</taxon>
        <taxon>Verrucomicrobiia</taxon>
        <taxon>Limisphaerales</taxon>
        <taxon>Limisphaeraceae</taxon>
        <taxon>Limisphaera</taxon>
    </lineage>
</organism>
<evidence type="ECO:0000259" key="2">
    <source>
        <dbReference type="PROSITE" id="PS51704"/>
    </source>
</evidence>
<dbReference type="RefSeq" id="WP_165105841.1">
    <property type="nucleotide sequence ID" value="NZ_JAAKYA010000015.1"/>
</dbReference>
<name>A0A6M1RLC1_9BACT</name>
<feature type="domain" description="GP-PDE" evidence="2">
    <location>
        <begin position="7"/>
        <end position="259"/>
    </location>
</feature>
<dbReference type="InterPro" id="IPR017946">
    <property type="entry name" value="PLC-like_Pdiesterase_TIM-brl"/>
</dbReference>
<evidence type="ECO:0000256" key="1">
    <source>
        <dbReference type="SAM" id="MobiDB-lite"/>
    </source>
</evidence>
<dbReference type="PROSITE" id="PS51704">
    <property type="entry name" value="GP_PDE"/>
    <property type="match status" value="1"/>
</dbReference>
<dbReference type="EMBL" id="JAAKYA010000015">
    <property type="protein sequence ID" value="NGO38389.1"/>
    <property type="molecule type" value="Genomic_DNA"/>
</dbReference>
<evidence type="ECO:0000313" key="3">
    <source>
        <dbReference type="EMBL" id="NGO38389.1"/>
    </source>
</evidence>
<sequence>MIEIARPLVIAHRGFSTAAPENTVPAFQLALAAGADLVELDVHRSADGVWVVIHDATLDRTTDAVSRRGRRRQAVRNVTWEELCALDAGSWFQPRYAGTRVPSLTEAVRLIRTGGCIPLIERKAGEPADLARLLRELNVAREVVVQSFDWHFLRLVHEEAPEITLAALGPASRLPDGSRGDQTDPSLDDARARRAEPTGARVLVWDHYHIHAAGVRAAQKRGFKVWVYTVNADPDYERVLVAGVNGLITDQPARLWRFLALRKGPNATPGP</sequence>
<dbReference type="GO" id="GO:0006629">
    <property type="term" value="P:lipid metabolic process"/>
    <property type="evidence" value="ECO:0007669"/>
    <property type="project" value="InterPro"/>
</dbReference>
<feature type="compositionally biased region" description="Basic and acidic residues" evidence="1">
    <location>
        <begin position="176"/>
        <end position="193"/>
    </location>
</feature>
<keyword evidence="4" id="KW-1185">Reference proteome</keyword>
<feature type="region of interest" description="Disordered" evidence="1">
    <location>
        <begin position="174"/>
        <end position="193"/>
    </location>
</feature>
<dbReference type="Pfam" id="PF03009">
    <property type="entry name" value="GDPD"/>
    <property type="match status" value="1"/>
</dbReference>
<dbReference type="InterPro" id="IPR030395">
    <property type="entry name" value="GP_PDE_dom"/>
</dbReference>
<accession>A0A6M1RLC1</accession>
<dbReference type="AlphaFoldDB" id="A0A6M1RLC1"/>
<gene>
    <name evidence="3" type="ORF">G4L39_03120</name>
</gene>